<protein>
    <submittedName>
        <fullName evidence="15">Cytochrome P450</fullName>
    </submittedName>
</protein>
<evidence type="ECO:0000256" key="13">
    <source>
        <dbReference type="PIRSR" id="PIRSR602401-1"/>
    </source>
</evidence>
<accession>A0AAD7CXA3</accession>
<keyword evidence="16" id="KW-1185">Reference proteome</keyword>
<comment type="pathway">
    <text evidence="3">Secondary metabolite biosynthesis; terpenoid biosynthesis.</text>
</comment>
<evidence type="ECO:0000256" key="1">
    <source>
        <dbReference type="ARBA" id="ARBA00001971"/>
    </source>
</evidence>
<keyword evidence="6" id="KW-0812">Transmembrane</keyword>
<evidence type="ECO:0000256" key="3">
    <source>
        <dbReference type="ARBA" id="ARBA00004721"/>
    </source>
</evidence>
<dbReference type="InterPro" id="IPR001128">
    <property type="entry name" value="Cyt_P450"/>
</dbReference>
<keyword evidence="12" id="KW-0472">Membrane</keyword>
<dbReference type="AlphaFoldDB" id="A0AAD7CXA3"/>
<dbReference type="GO" id="GO:0016705">
    <property type="term" value="F:oxidoreductase activity, acting on paired donors, with incorporation or reduction of molecular oxygen"/>
    <property type="evidence" value="ECO:0007669"/>
    <property type="project" value="InterPro"/>
</dbReference>
<evidence type="ECO:0000256" key="6">
    <source>
        <dbReference type="ARBA" id="ARBA00022692"/>
    </source>
</evidence>
<keyword evidence="11 14" id="KW-0503">Monooxygenase</keyword>
<evidence type="ECO:0000256" key="5">
    <source>
        <dbReference type="ARBA" id="ARBA00022617"/>
    </source>
</evidence>
<dbReference type="PRINTS" id="PR00385">
    <property type="entry name" value="P450"/>
</dbReference>
<keyword evidence="5 13" id="KW-0349">Heme</keyword>
<reference evidence="15" key="1">
    <citation type="submission" date="2023-03" db="EMBL/GenBank/DDBJ databases">
        <title>Massive genome expansion in bonnet fungi (Mycena s.s.) driven by repeated elements and novel gene families across ecological guilds.</title>
        <authorList>
            <consortium name="Lawrence Berkeley National Laboratory"/>
            <person name="Harder C.B."/>
            <person name="Miyauchi S."/>
            <person name="Viragh M."/>
            <person name="Kuo A."/>
            <person name="Thoen E."/>
            <person name="Andreopoulos B."/>
            <person name="Lu D."/>
            <person name="Skrede I."/>
            <person name="Drula E."/>
            <person name="Henrissat B."/>
            <person name="Morin E."/>
            <person name="Kohler A."/>
            <person name="Barry K."/>
            <person name="LaButti K."/>
            <person name="Morin E."/>
            <person name="Salamov A."/>
            <person name="Lipzen A."/>
            <person name="Mereny Z."/>
            <person name="Hegedus B."/>
            <person name="Baldrian P."/>
            <person name="Stursova M."/>
            <person name="Weitz H."/>
            <person name="Taylor A."/>
            <person name="Grigoriev I.V."/>
            <person name="Nagy L.G."/>
            <person name="Martin F."/>
            <person name="Kauserud H."/>
        </authorList>
    </citation>
    <scope>NUCLEOTIDE SEQUENCE</scope>
    <source>
        <strain evidence="15">CBHHK067</strain>
    </source>
</reference>
<dbReference type="Gene3D" id="1.10.630.10">
    <property type="entry name" value="Cytochrome P450"/>
    <property type="match status" value="1"/>
</dbReference>
<evidence type="ECO:0000256" key="7">
    <source>
        <dbReference type="ARBA" id="ARBA00022723"/>
    </source>
</evidence>
<dbReference type="PANTHER" id="PTHR24305:SF166">
    <property type="entry name" value="CYTOCHROME P450 12A4, MITOCHONDRIAL-RELATED"/>
    <property type="match status" value="1"/>
</dbReference>
<evidence type="ECO:0000256" key="12">
    <source>
        <dbReference type="ARBA" id="ARBA00023136"/>
    </source>
</evidence>
<dbReference type="InterPro" id="IPR050121">
    <property type="entry name" value="Cytochrome_P450_monoxygenase"/>
</dbReference>
<dbReference type="GO" id="GO:0005506">
    <property type="term" value="F:iron ion binding"/>
    <property type="evidence" value="ECO:0007669"/>
    <property type="project" value="InterPro"/>
</dbReference>
<evidence type="ECO:0000313" key="16">
    <source>
        <dbReference type="Proteomes" id="UP001221757"/>
    </source>
</evidence>
<evidence type="ECO:0000256" key="4">
    <source>
        <dbReference type="ARBA" id="ARBA00010617"/>
    </source>
</evidence>
<dbReference type="SUPFAM" id="SSF48264">
    <property type="entry name" value="Cytochrome P450"/>
    <property type="match status" value="1"/>
</dbReference>
<evidence type="ECO:0000256" key="8">
    <source>
        <dbReference type="ARBA" id="ARBA00022989"/>
    </source>
</evidence>
<evidence type="ECO:0000256" key="9">
    <source>
        <dbReference type="ARBA" id="ARBA00023002"/>
    </source>
</evidence>
<dbReference type="PROSITE" id="PS00086">
    <property type="entry name" value="CYTOCHROME_P450"/>
    <property type="match status" value="1"/>
</dbReference>
<evidence type="ECO:0000256" key="10">
    <source>
        <dbReference type="ARBA" id="ARBA00023004"/>
    </source>
</evidence>
<comment type="cofactor">
    <cofactor evidence="1 13">
        <name>heme</name>
        <dbReference type="ChEBI" id="CHEBI:30413"/>
    </cofactor>
</comment>
<dbReference type="Proteomes" id="UP001221757">
    <property type="component" value="Unassembled WGS sequence"/>
</dbReference>
<comment type="subcellular location">
    <subcellularLocation>
        <location evidence="2">Membrane</location>
    </subcellularLocation>
</comment>
<feature type="binding site" description="axial binding residue" evidence="13">
    <location>
        <position position="338"/>
    </location>
    <ligand>
        <name>heme</name>
        <dbReference type="ChEBI" id="CHEBI:30413"/>
    </ligand>
    <ligandPart>
        <name>Fe</name>
        <dbReference type="ChEBI" id="CHEBI:18248"/>
    </ligandPart>
</feature>
<dbReference type="InterPro" id="IPR002401">
    <property type="entry name" value="Cyt_P450_E_grp-I"/>
</dbReference>
<organism evidence="15 16">
    <name type="scientific">Mycena rosella</name>
    <name type="common">Pink bonnet</name>
    <name type="synonym">Agaricus rosellus</name>
    <dbReference type="NCBI Taxonomy" id="1033263"/>
    <lineage>
        <taxon>Eukaryota</taxon>
        <taxon>Fungi</taxon>
        <taxon>Dikarya</taxon>
        <taxon>Basidiomycota</taxon>
        <taxon>Agaricomycotina</taxon>
        <taxon>Agaricomycetes</taxon>
        <taxon>Agaricomycetidae</taxon>
        <taxon>Agaricales</taxon>
        <taxon>Marasmiineae</taxon>
        <taxon>Mycenaceae</taxon>
        <taxon>Mycena</taxon>
    </lineage>
</organism>
<evidence type="ECO:0000256" key="14">
    <source>
        <dbReference type="RuleBase" id="RU000461"/>
    </source>
</evidence>
<proteinExistence type="inferred from homology"/>
<dbReference type="InterPro" id="IPR036396">
    <property type="entry name" value="Cyt_P450_sf"/>
</dbReference>
<dbReference type="InterPro" id="IPR017972">
    <property type="entry name" value="Cyt_P450_CS"/>
</dbReference>
<dbReference type="EMBL" id="JARKIE010000199">
    <property type="protein sequence ID" value="KAJ7668045.1"/>
    <property type="molecule type" value="Genomic_DNA"/>
</dbReference>
<dbReference type="GO" id="GO:0020037">
    <property type="term" value="F:heme binding"/>
    <property type="evidence" value="ECO:0007669"/>
    <property type="project" value="InterPro"/>
</dbReference>
<dbReference type="Pfam" id="PF00067">
    <property type="entry name" value="p450"/>
    <property type="match status" value="1"/>
</dbReference>
<dbReference type="GO" id="GO:0004497">
    <property type="term" value="F:monooxygenase activity"/>
    <property type="evidence" value="ECO:0007669"/>
    <property type="project" value="UniProtKB-KW"/>
</dbReference>
<comment type="caution">
    <text evidence="15">The sequence shown here is derived from an EMBL/GenBank/DDBJ whole genome shotgun (WGS) entry which is preliminary data.</text>
</comment>
<dbReference type="PRINTS" id="PR00463">
    <property type="entry name" value="EP450I"/>
</dbReference>
<evidence type="ECO:0000256" key="2">
    <source>
        <dbReference type="ARBA" id="ARBA00004370"/>
    </source>
</evidence>
<keyword evidence="8" id="KW-1133">Transmembrane helix</keyword>
<gene>
    <name evidence="15" type="ORF">B0H17DRAFT_226399</name>
</gene>
<evidence type="ECO:0000313" key="15">
    <source>
        <dbReference type="EMBL" id="KAJ7668045.1"/>
    </source>
</evidence>
<sequence length="404" mass="45347">METVRVANEWFAELDSKAGSDSTITINVLEDLVQVTLFVLLSAGFGRRVSWHEDSSTEPPSGHKLAFRAAVTTTISHLLTRALTPNWIYALSARVRLPLIGPILAETRESFDALRLHMLDLISLSRAWVVGGKVSNMDTGLLRSLVEANMTEANDVHHKRLTDEELLSDVFTFLLAGHETSAHSLSFAMALLALYPAVQQKIYEETLKIWPDGFPSTASPSSYKEFMPQLQYTLAVFQETIRLFPPVTRLSRIAHADTTLTAHRFSSSPTGEIQDITPFSVPVREGSIVAIDIMALHMNPMYWGQDAEDFKPERFIDTETYRWPRDAFFGFSAGPRSCIGQRFALTESACALASLVRTYEISTPDYLAGKPFLEQKRLLLRWKPLTTTTPIDCVVRLQRRMPVP</sequence>
<comment type="similarity">
    <text evidence="4 14">Belongs to the cytochrome P450 family.</text>
</comment>
<name>A0AAD7CXA3_MYCRO</name>
<keyword evidence="10 13" id="KW-0408">Iron</keyword>
<dbReference type="PANTHER" id="PTHR24305">
    <property type="entry name" value="CYTOCHROME P450"/>
    <property type="match status" value="1"/>
</dbReference>
<keyword evidence="7 13" id="KW-0479">Metal-binding</keyword>
<keyword evidence="9 14" id="KW-0560">Oxidoreductase</keyword>
<evidence type="ECO:0000256" key="11">
    <source>
        <dbReference type="ARBA" id="ARBA00023033"/>
    </source>
</evidence>
<dbReference type="GO" id="GO:0016020">
    <property type="term" value="C:membrane"/>
    <property type="evidence" value="ECO:0007669"/>
    <property type="project" value="UniProtKB-SubCell"/>
</dbReference>